<dbReference type="GO" id="GO:0016787">
    <property type="term" value="F:hydrolase activity"/>
    <property type="evidence" value="ECO:0007669"/>
    <property type="project" value="UniProtKB-KW"/>
</dbReference>
<dbReference type="InterPro" id="IPR049492">
    <property type="entry name" value="BD-FAE-like_dom"/>
</dbReference>
<dbReference type="KEGG" id="pbor:BSF38_02466"/>
<dbReference type="AlphaFoldDB" id="A0A1U7CPY0"/>
<feature type="chain" id="PRO_5012391675" evidence="2">
    <location>
        <begin position="20"/>
        <end position="320"/>
    </location>
</feature>
<protein>
    <submittedName>
        <fullName evidence="4">Alpha/beta hydrolase</fullName>
    </submittedName>
</protein>
<dbReference type="OrthoDB" id="9794725at2"/>
<dbReference type="Pfam" id="PF20434">
    <property type="entry name" value="BD-FAE"/>
    <property type="match status" value="1"/>
</dbReference>
<accession>A0A1U7CPY0</accession>
<evidence type="ECO:0000256" key="2">
    <source>
        <dbReference type="SAM" id="SignalP"/>
    </source>
</evidence>
<organism evidence="4 5">
    <name type="scientific">Paludisphaera borealis</name>
    <dbReference type="NCBI Taxonomy" id="1387353"/>
    <lineage>
        <taxon>Bacteria</taxon>
        <taxon>Pseudomonadati</taxon>
        <taxon>Planctomycetota</taxon>
        <taxon>Planctomycetia</taxon>
        <taxon>Isosphaerales</taxon>
        <taxon>Isosphaeraceae</taxon>
        <taxon>Paludisphaera</taxon>
    </lineage>
</organism>
<gene>
    <name evidence="4" type="ORF">BSF38_02466</name>
</gene>
<sequence length="320" mass="34558">MKTCVFVAALVVLSSSAGAQPQRKSFPIWPGVAPGSESWTQKEIEFIEPQSKEVWLRNVVTPTLTAYRPEPAKDTGVAVIVVPGGGLSFSRWTNAVEIADWLASRGISAFVLKHRLKDTGTTDDDLKRYMNEHYKLMELIAGAANRGEPLPALDGKLVSMIEFGAEDVRQAVRSLRKDAKAWGVKSDRIGVMGLSSGGVLAMGAAVEHDAESRPDFISPIYAPWFTKTAQAPAKAAPSFIGAKVPSDAPPVFIVVASDDLITVSGSLLIYNTWRTAGRSAEMHVYAVGGHGFGVKPQGLPVDGWLERFADWLKLRGEVAR</sequence>
<evidence type="ECO:0000259" key="3">
    <source>
        <dbReference type="Pfam" id="PF20434"/>
    </source>
</evidence>
<dbReference type="RefSeq" id="WP_083712898.1">
    <property type="nucleotide sequence ID" value="NZ_CP019082.1"/>
</dbReference>
<dbReference type="SUPFAM" id="SSF53474">
    <property type="entry name" value="alpha/beta-Hydrolases"/>
    <property type="match status" value="1"/>
</dbReference>
<dbReference type="Proteomes" id="UP000186309">
    <property type="component" value="Chromosome"/>
</dbReference>
<dbReference type="InterPro" id="IPR029058">
    <property type="entry name" value="AB_hydrolase_fold"/>
</dbReference>
<feature type="signal peptide" evidence="2">
    <location>
        <begin position="1"/>
        <end position="19"/>
    </location>
</feature>
<dbReference type="PANTHER" id="PTHR48081">
    <property type="entry name" value="AB HYDROLASE SUPERFAMILY PROTEIN C4A8.06C"/>
    <property type="match status" value="1"/>
</dbReference>
<evidence type="ECO:0000313" key="5">
    <source>
        <dbReference type="Proteomes" id="UP000186309"/>
    </source>
</evidence>
<feature type="domain" description="BD-FAE-like" evidence="3">
    <location>
        <begin position="166"/>
        <end position="210"/>
    </location>
</feature>
<dbReference type="STRING" id="1387353.BSF38_02466"/>
<keyword evidence="5" id="KW-1185">Reference proteome</keyword>
<name>A0A1U7CPY0_9BACT</name>
<evidence type="ECO:0000313" key="4">
    <source>
        <dbReference type="EMBL" id="APW60969.1"/>
    </source>
</evidence>
<dbReference type="PANTHER" id="PTHR48081:SF6">
    <property type="entry name" value="PEPTIDASE S9 PROLYL OLIGOPEPTIDASE CATALYTIC DOMAIN-CONTAINING PROTEIN"/>
    <property type="match status" value="1"/>
</dbReference>
<dbReference type="EMBL" id="CP019082">
    <property type="protein sequence ID" value="APW60969.1"/>
    <property type="molecule type" value="Genomic_DNA"/>
</dbReference>
<reference evidence="5" key="1">
    <citation type="submission" date="2016-12" db="EMBL/GenBank/DDBJ databases">
        <title>Comparative genomics of four Isosphaeraceae planctomycetes: a common pool of plasmids and glycoside hydrolase genes.</title>
        <authorList>
            <person name="Ivanova A."/>
        </authorList>
    </citation>
    <scope>NUCLEOTIDE SEQUENCE [LARGE SCALE GENOMIC DNA]</scope>
    <source>
        <strain evidence="5">PX4</strain>
    </source>
</reference>
<keyword evidence="2" id="KW-0732">Signal</keyword>
<keyword evidence="1 4" id="KW-0378">Hydrolase</keyword>
<dbReference type="InterPro" id="IPR050300">
    <property type="entry name" value="GDXG_lipolytic_enzyme"/>
</dbReference>
<proteinExistence type="predicted"/>
<dbReference type="Gene3D" id="3.40.50.1820">
    <property type="entry name" value="alpha/beta hydrolase"/>
    <property type="match status" value="1"/>
</dbReference>
<evidence type="ECO:0000256" key="1">
    <source>
        <dbReference type="ARBA" id="ARBA00022801"/>
    </source>
</evidence>